<reference evidence="5 6" key="1">
    <citation type="submission" date="2017-11" db="EMBL/GenBank/DDBJ databases">
        <title>De novo assembly and phasing of dikaryotic genomes from two isolates of Puccinia coronata f. sp. avenae, the causal agent of oat crown rust.</title>
        <authorList>
            <person name="Miller M.E."/>
            <person name="Zhang Y."/>
            <person name="Omidvar V."/>
            <person name="Sperschneider J."/>
            <person name="Schwessinger B."/>
            <person name="Raley C."/>
            <person name="Palmer J.M."/>
            <person name="Garnica D."/>
            <person name="Upadhyaya N."/>
            <person name="Rathjen J."/>
            <person name="Taylor J.M."/>
            <person name="Park R.F."/>
            <person name="Dodds P.N."/>
            <person name="Hirsch C.D."/>
            <person name="Kianian S.F."/>
            <person name="Figueroa M."/>
        </authorList>
    </citation>
    <scope>NUCLEOTIDE SEQUENCE [LARGE SCALE GENOMIC DNA]</scope>
    <source>
        <strain evidence="4">12NC29</strain>
        <strain evidence="3">12SD80</strain>
    </source>
</reference>
<evidence type="ECO:0000313" key="4">
    <source>
        <dbReference type="EMBL" id="PLW55798.1"/>
    </source>
</evidence>
<dbReference type="Proteomes" id="UP000235392">
    <property type="component" value="Unassembled WGS sequence"/>
</dbReference>
<keyword evidence="5" id="KW-1185">Reference proteome</keyword>
<evidence type="ECO:0000256" key="2">
    <source>
        <dbReference type="SAM" id="SignalP"/>
    </source>
</evidence>
<evidence type="ECO:0000313" key="6">
    <source>
        <dbReference type="Proteomes" id="UP000235392"/>
    </source>
</evidence>
<comment type="caution">
    <text evidence="4">The sequence shown here is derived from an EMBL/GenBank/DDBJ whole genome shotgun (WGS) entry which is preliminary data.</text>
</comment>
<keyword evidence="2" id="KW-0732">Signal</keyword>
<evidence type="ECO:0000256" key="1">
    <source>
        <dbReference type="SAM" id="MobiDB-lite"/>
    </source>
</evidence>
<sequence length="73" mass="8472">MPRHPNWKKLAQLFLMKMLLMIPPQEEETDVKPKPSSALKVPRKYRASTDTCQLRGSATIKENDKISQEYKSI</sequence>
<feature type="signal peptide" evidence="2">
    <location>
        <begin position="1"/>
        <end position="21"/>
    </location>
</feature>
<dbReference type="AlphaFoldDB" id="A0A2N5W0K8"/>
<dbReference type="EMBL" id="PGCJ01000028">
    <property type="protein sequence ID" value="PLW55798.1"/>
    <property type="molecule type" value="Genomic_DNA"/>
</dbReference>
<protein>
    <submittedName>
        <fullName evidence="4">Uncharacterized protein</fullName>
    </submittedName>
</protein>
<proteinExistence type="predicted"/>
<organism evidence="4 5">
    <name type="scientific">Puccinia coronata f. sp. avenae</name>
    <dbReference type="NCBI Taxonomy" id="200324"/>
    <lineage>
        <taxon>Eukaryota</taxon>
        <taxon>Fungi</taxon>
        <taxon>Dikarya</taxon>
        <taxon>Basidiomycota</taxon>
        <taxon>Pucciniomycotina</taxon>
        <taxon>Pucciniomycetes</taxon>
        <taxon>Pucciniales</taxon>
        <taxon>Pucciniaceae</taxon>
        <taxon>Puccinia</taxon>
    </lineage>
</organism>
<evidence type="ECO:0000313" key="5">
    <source>
        <dbReference type="Proteomes" id="UP000235388"/>
    </source>
</evidence>
<dbReference type="EMBL" id="PGCI01000158">
    <property type="protein sequence ID" value="PLW36536.1"/>
    <property type="molecule type" value="Genomic_DNA"/>
</dbReference>
<accession>A0A2N5W0K8</accession>
<feature type="region of interest" description="Disordered" evidence="1">
    <location>
        <begin position="26"/>
        <end position="48"/>
    </location>
</feature>
<gene>
    <name evidence="4" type="ORF">PCANC_01599</name>
    <name evidence="3" type="ORF">PCASD_06449</name>
</gene>
<name>A0A2N5W0K8_9BASI</name>
<dbReference type="Proteomes" id="UP000235388">
    <property type="component" value="Unassembled WGS sequence"/>
</dbReference>
<feature type="chain" id="PRO_5015084102" evidence="2">
    <location>
        <begin position="22"/>
        <end position="73"/>
    </location>
</feature>
<evidence type="ECO:0000313" key="3">
    <source>
        <dbReference type="EMBL" id="PLW36536.1"/>
    </source>
</evidence>